<gene>
    <name evidence="2" type="ORF">B0F90DRAFT_1361633</name>
</gene>
<dbReference type="EMBL" id="WTXG01000009">
    <property type="protein sequence ID" value="KAI0303340.1"/>
    <property type="molecule type" value="Genomic_DNA"/>
</dbReference>
<comment type="caution">
    <text evidence="2">The sequence shown here is derived from an EMBL/GenBank/DDBJ whole genome shotgun (WGS) entry which is preliminary data.</text>
</comment>
<protein>
    <submittedName>
        <fullName evidence="2">Uncharacterized protein</fullName>
    </submittedName>
</protein>
<reference evidence="2" key="1">
    <citation type="journal article" date="2022" name="New Phytol.">
        <title>Evolutionary transition to the ectomycorrhizal habit in the genomes of a hyperdiverse lineage of mushroom-forming fungi.</title>
        <authorList>
            <person name="Looney B."/>
            <person name="Miyauchi S."/>
            <person name="Morin E."/>
            <person name="Drula E."/>
            <person name="Courty P.E."/>
            <person name="Kohler A."/>
            <person name="Kuo A."/>
            <person name="LaButti K."/>
            <person name="Pangilinan J."/>
            <person name="Lipzen A."/>
            <person name="Riley R."/>
            <person name="Andreopoulos W."/>
            <person name="He G."/>
            <person name="Johnson J."/>
            <person name="Nolan M."/>
            <person name="Tritt A."/>
            <person name="Barry K.W."/>
            <person name="Grigoriev I.V."/>
            <person name="Nagy L.G."/>
            <person name="Hibbett D."/>
            <person name="Henrissat B."/>
            <person name="Matheny P.B."/>
            <person name="Labbe J."/>
            <person name="Martin F.M."/>
        </authorList>
    </citation>
    <scope>NUCLEOTIDE SEQUENCE</scope>
    <source>
        <strain evidence="2">BPL690</strain>
    </source>
</reference>
<evidence type="ECO:0000313" key="3">
    <source>
        <dbReference type="Proteomes" id="UP001203297"/>
    </source>
</evidence>
<feature type="region of interest" description="Disordered" evidence="1">
    <location>
        <begin position="22"/>
        <end position="89"/>
    </location>
</feature>
<evidence type="ECO:0000313" key="2">
    <source>
        <dbReference type="EMBL" id="KAI0303340.1"/>
    </source>
</evidence>
<accession>A0AAD4M5M0</accession>
<feature type="compositionally biased region" description="Polar residues" evidence="1">
    <location>
        <begin position="61"/>
        <end position="79"/>
    </location>
</feature>
<proteinExistence type="predicted"/>
<dbReference type="Proteomes" id="UP001203297">
    <property type="component" value="Unassembled WGS sequence"/>
</dbReference>
<keyword evidence="3" id="KW-1185">Reference proteome</keyword>
<dbReference type="AlphaFoldDB" id="A0AAD4M5M0"/>
<sequence>MYLLWRTEIPERLVLSVHLLGGGLSGSNNTPRKPAGVLSGPRRADLPYLNPFRDPSPPPTSIHSSAPMTRTGTGGNRSPSLLPDITHPSGTRPYGDRALYLRQHSKMICNHDRHVQTVRKRRHPVYFHFTPPLGVSLPHGVHRLHTFSPPPSPHPRHCAFSRAQCSLRSQDPSYNAPFRLNASVLKRNFSEPSRTVQRYGGRSAHRSYIFPVTEDPFQQRGSDGEVLGQARWQQLVLNAHGERAWRAISKVSSYEASTECGSKALELGVRSRRCLHTRTVRKLPRYPLCLEFLNDPFSRFKYDNRPSPVYISSGFLVFPLLLVHFNV</sequence>
<organism evidence="2 3">
    <name type="scientific">Multifurca ochricompacta</name>
    <dbReference type="NCBI Taxonomy" id="376703"/>
    <lineage>
        <taxon>Eukaryota</taxon>
        <taxon>Fungi</taxon>
        <taxon>Dikarya</taxon>
        <taxon>Basidiomycota</taxon>
        <taxon>Agaricomycotina</taxon>
        <taxon>Agaricomycetes</taxon>
        <taxon>Russulales</taxon>
        <taxon>Russulaceae</taxon>
        <taxon>Multifurca</taxon>
    </lineage>
</organism>
<evidence type="ECO:0000256" key="1">
    <source>
        <dbReference type="SAM" id="MobiDB-lite"/>
    </source>
</evidence>
<name>A0AAD4M5M0_9AGAM</name>